<keyword evidence="3 7" id="KW-0805">Transcription regulation</keyword>
<organism evidence="9 10">
    <name type="scientific">Austropuccinia psidii MF-1</name>
    <dbReference type="NCBI Taxonomy" id="1389203"/>
    <lineage>
        <taxon>Eukaryota</taxon>
        <taxon>Fungi</taxon>
        <taxon>Dikarya</taxon>
        <taxon>Basidiomycota</taxon>
        <taxon>Pucciniomycotina</taxon>
        <taxon>Pucciniomycetes</taxon>
        <taxon>Pucciniales</taxon>
        <taxon>Sphaerophragmiaceae</taxon>
        <taxon>Austropuccinia</taxon>
    </lineage>
</organism>
<dbReference type="Pfam" id="PF10744">
    <property type="entry name" value="Med1"/>
    <property type="match status" value="1"/>
</dbReference>
<evidence type="ECO:0000256" key="2">
    <source>
        <dbReference type="ARBA" id="ARBA00006210"/>
    </source>
</evidence>
<keyword evidence="5 7" id="KW-0804">Transcription</keyword>
<keyword evidence="4 7" id="KW-0010">Activator</keyword>
<keyword evidence="10" id="KW-1185">Reference proteome</keyword>
<evidence type="ECO:0000256" key="4">
    <source>
        <dbReference type="ARBA" id="ARBA00023159"/>
    </source>
</evidence>
<comment type="similarity">
    <text evidence="2 7">Belongs to the Mediator complex subunit 1 family.</text>
</comment>
<dbReference type="InterPro" id="IPR019680">
    <property type="entry name" value="Mediator_Med1"/>
</dbReference>
<comment type="subcellular location">
    <subcellularLocation>
        <location evidence="1 7">Nucleus</location>
    </subcellularLocation>
</comment>
<evidence type="ECO:0000259" key="8">
    <source>
        <dbReference type="Pfam" id="PF10744"/>
    </source>
</evidence>
<gene>
    <name evidence="9" type="ORF">O181_005159</name>
</gene>
<dbReference type="EMBL" id="AVOT02001042">
    <property type="protein sequence ID" value="MBW0465444.1"/>
    <property type="molecule type" value="Genomic_DNA"/>
</dbReference>
<dbReference type="AlphaFoldDB" id="A0A9Q3GFL8"/>
<evidence type="ECO:0000256" key="6">
    <source>
        <dbReference type="ARBA" id="ARBA00023242"/>
    </source>
</evidence>
<evidence type="ECO:0000313" key="9">
    <source>
        <dbReference type="EMBL" id="MBW0465444.1"/>
    </source>
</evidence>
<name>A0A9Q3GFL8_9BASI</name>
<evidence type="ECO:0000313" key="10">
    <source>
        <dbReference type="Proteomes" id="UP000765509"/>
    </source>
</evidence>
<feature type="domain" description="Mediator complex subunit Med1" evidence="8">
    <location>
        <begin position="177"/>
        <end position="369"/>
    </location>
</feature>
<evidence type="ECO:0000256" key="1">
    <source>
        <dbReference type="ARBA" id="ARBA00004123"/>
    </source>
</evidence>
<evidence type="ECO:0000256" key="3">
    <source>
        <dbReference type="ARBA" id="ARBA00023015"/>
    </source>
</evidence>
<comment type="caution">
    <text evidence="9">The sequence shown here is derived from an EMBL/GenBank/DDBJ whole genome shotgun (WGS) entry which is preliminary data.</text>
</comment>
<keyword evidence="6 7" id="KW-0539">Nucleus</keyword>
<accession>A0A9Q3GFL8</accession>
<protein>
    <recommendedName>
        <fullName evidence="7">Mediator of RNA polymerase II transcription subunit 1</fullName>
    </recommendedName>
    <alternativeName>
        <fullName evidence="7">Mediator complex subunit 1</fullName>
    </alternativeName>
</protein>
<dbReference type="GO" id="GO:0016592">
    <property type="term" value="C:mediator complex"/>
    <property type="evidence" value="ECO:0007669"/>
    <property type="project" value="InterPro"/>
</dbReference>
<dbReference type="Proteomes" id="UP000765509">
    <property type="component" value="Unassembled WGS sequence"/>
</dbReference>
<proteinExistence type="inferred from homology"/>
<dbReference type="GO" id="GO:0045944">
    <property type="term" value="P:positive regulation of transcription by RNA polymerase II"/>
    <property type="evidence" value="ECO:0007669"/>
    <property type="project" value="UniProtKB-ARBA"/>
</dbReference>
<dbReference type="GO" id="GO:0003712">
    <property type="term" value="F:transcription coregulator activity"/>
    <property type="evidence" value="ECO:0007669"/>
    <property type="project" value="InterPro"/>
</dbReference>
<evidence type="ECO:0000256" key="5">
    <source>
        <dbReference type="ARBA" id="ARBA00023163"/>
    </source>
</evidence>
<evidence type="ECO:0000256" key="7">
    <source>
        <dbReference type="RuleBase" id="RU364059"/>
    </source>
</evidence>
<reference evidence="9" key="1">
    <citation type="submission" date="2021-03" db="EMBL/GenBank/DDBJ databases">
        <title>Draft genome sequence of rust myrtle Austropuccinia psidii MF-1, a brazilian biotype.</title>
        <authorList>
            <person name="Quecine M.C."/>
            <person name="Pachon D.M.R."/>
            <person name="Bonatelli M.L."/>
            <person name="Correr F.H."/>
            <person name="Franceschini L.M."/>
            <person name="Leite T.F."/>
            <person name="Margarido G.R.A."/>
            <person name="Almeida C.A."/>
            <person name="Ferrarezi J.A."/>
            <person name="Labate C.A."/>
        </authorList>
    </citation>
    <scope>NUCLEOTIDE SEQUENCE</scope>
    <source>
        <strain evidence="9">MF-1</strain>
    </source>
</reference>
<comment type="function">
    <text evidence="7">Component of the Mediator complex, a coactivator involved in the regulated transcription of nearly all RNA polymerase II-dependent genes. Mediator functions as a bridge to convey information from gene-specific regulatory proteins to the basal RNA polymerase II transcription machinery. Mediator is recruited to promoters by direct interactions with regulatory proteins and serves as a scaffold for the assembly of a functional preinitiation complex with RNA polymerase II and the general transcription factors.</text>
</comment>
<dbReference type="OrthoDB" id="2501965at2759"/>
<sequence>MNQQPTQTQTQTQTQTILNTLDDLINSFHLAIIKPIQLNSPFQSTPIRNLNLQLQPQSSLHPSLIHPLFLPYHSVASSKKIILKSLNSISNSLKNFNLLTSNLKSKSDQQQDNQLVKLFALLRESSTHLNSIIHSNHLIQVSSKSISSATSSNLSKSHAPSTFLSPSYLLSNNHQTQKSSPSSLLLIESVAREIGLECFRESQDSILLMIAGKLMVIDIEIEPNDLGRIRRCKFSYTFAEEEAKRDEFVDDQLCLLLSDVHHSFYDPILSLYDLNQLKLVQGSLDRFAKCLRQLKELDELIDHQKSNPASSSIDYFFVLRNLITNYHHHYKKTINPSTSQLNHVPLYGIPITSPTQYQLNLIYHYFVTEYLRGAIQNQPTHASTIMIGLTAQAEHNPHYSLQLTTQPSQSQIFTAHFLPPLCVSRVTASNLFEISTGQPHEYHHPSFNNPGYLNHVKIETEDEVFLEDLLVDESMTPNSSARGKWLQNKSWKFKRFGKKFQGQSRQVYNFLKEETGQGSKDGLGYLVTRVPFESLDSLLKIIQICQRQSILNELFQSCFNPNCYLFDHPHDPHGLSTQPIDPFIGIQHSPQSNFEVGVAQSKLTTHEFLQDLTSDDLSIDIILRHFDYSMMIQFVLTTNCQLVSHDDVDLISLIVKVEEDSSIKLQVANDIGEEEDIRMLDSDCLTTNSANTIKKIKRKAKKLEKIIEMTRNIPTLIRSVLKVENPNSL</sequence>